<proteinExistence type="predicted"/>
<evidence type="ECO:0000313" key="1">
    <source>
        <dbReference type="EMBL" id="KAG5178544.1"/>
    </source>
</evidence>
<comment type="caution">
    <text evidence="1">The sequence shown here is derived from an EMBL/GenBank/DDBJ whole genome shotgun (WGS) entry which is preliminary data.</text>
</comment>
<sequence length="235" mass="26069">MATSSGRCPPPGLAEGQYIALMPAAFEGLLQESTCKAATATGLKNFNAHPHHDTFASICQLWLLSCNKPFERCWHQRHFSFCISAAAAAAPGPLCITKNKDGFPPGLARDPYEAALAIYGAPMNSEEARGIIADDLLKYKCFNKCDNPFAEGRLAEWTAAIFGFERKDYMPFLAVVKMAMQPWLDHVHTAKNVTLDTLDQWWEDAHTILDECCNGEATGQLYEEYARQHFESLSS</sequence>
<gene>
    <name evidence="1" type="ORF">JKP88DRAFT_241917</name>
</gene>
<reference evidence="1" key="1">
    <citation type="submission" date="2021-02" db="EMBL/GenBank/DDBJ databases">
        <title>First Annotated Genome of the Yellow-green Alga Tribonema minus.</title>
        <authorList>
            <person name="Mahan K.M."/>
        </authorList>
    </citation>
    <scope>NUCLEOTIDE SEQUENCE</scope>
    <source>
        <strain evidence="1">UTEX B ZZ1240</strain>
    </source>
</reference>
<keyword evidence="2" id="KW-1185">Reference proteome</keyword>
<dbReference type="AlphaFoldDB" id="A0A835YNV8"/>
<name>A0A835YNV8_9STRA</name>
<evidence type="ECO:0000313" key="2">
    <source>
        <dbReference type="Proteomes" id="UP000664859"/>
    </source>
</evidence>
<dbReference type="EMBL" id="JAFCMP010000514">
    <property type="protein sequence ID" value="KAG5178544.1"/>
    <property type="molecule type" value="Genomic_DNA"/>
</dbReference>
<protein>
    <submittedName>
        <fullName evidence="1">Uncharacterized protein</fullName>
    </submittedName>
</protein>
<dbReference type="Proteomes" id="UP000664859">
    <property type="component" value="Unassembled WGS sequence"/>
</dbReference>
<accession>A0A835YNV8</accession>
<organism evidence="1 2">
    <name type="scientific">Tribonema minus</name>
    <dbReference type="NCBI Taxonomy" id="303371"/>
    <lineage>
        <taxon>Eukaryota</taxon>
        <taxon>Sar</taxon>
        <taxon>Stramenopiles</taxon>
        <taxon>Ochrophyta</taxon>
        <taxon>PX clade</taxon>
        <taxon>Xanthophyceae</taxon>
        <taxon>Tribonematales</taxon>
        <taxon>Tribonemataceae</taxon>
        <taxon>Tribonema</taxon>
    </lineage>
</organism>